<evidence type="ECO:0000313" key="1">
    <source>
        <dbReference type="EMBL" id="MBR0650702.1"/>
    </source>
</evidence>
<gene>
    <name evidence="1" type="ORF">GXW78_13580</name>
</gene>
<reference evidence="2" key="1">
    <citation type="journal article" date="2021" name="Syst. Appl. Microbiol.">
        <title>Roseomonas hellenica sp. nov., isolated from roots of wild-growing Alkanna tinctoria.</title>
        <authorList>
            <person name="Rat A."/>
            <person name="Naranjo H.D."/>
            <person name="Lebbe L."/>
            <person name="Cnockaert M."/>
            <person name="Krigas N."/>
            <person name="Grigoriadou K."/>
            <person name="Maloupa E."/>
            <person name="Willems A."/>
        </authorList>
    </citation>
    <scope>NUCLEOTIDE SEQUENCE [LARGE SCALE GENOMIC DNA]</scope>
    <source>
        <strain evidence="2">LMG 31159</strain>
    </source>
</reference>
<dbReference type="RefSeq" id="WP_211869361.1">
    <property type="nucleotide sequence ID" value="NZ_JAAEDI010000013.1"/>
</dbReference>
<accession>A0ABS5EI60</accession>
<proteinExistence type="predicted"/>
<evidence type="ECO:0000313" key="2">
    <source>
        <dbReference type="Proteomes" id="UP000698752"/>
    </source>
</evidence>
<dbReference type="Proteomes" id="UP000698752">
    <property type="component" value="Unassembled WGS sequence"/>
</dbReference>
<name>A0ABS5EI60_9PROT</name>
<keyword evidence="2" id="KW-1185">Reference proteome</keyword>
<comment type="caution">
    <text evidence="1">The sequence shown here is derived from an EMBL/GenBank/DDBJ whole genome shotgun (WGS) entry which is preliminary data.</text>
</comment>
<dbReference type="EMBL" id="JAAEDI010000013">
    <property type="protein sequence ID" value="MBR0650702.1"/>
    <property type="molecule type" value="Genomic_DNA"/>
</dbReference>
<sequence>MSQAFGRAFFGIGNPSFFNLLRPMHGGGFSQKFGTALTVGGFGVAGYNIFSKAQDYRAGRISGEEAVSASGAQFIGCLAGGGSLKAVMYSGITSYLVMFSLVSRVDHWRSRNAEESFVPEDLVKAPDYFDLFSPGAVAAVDGVSSLTGGKGGMIAKTLALSYNMLNVDLSHIRRRVAEEGGTMEVEQRIEPEALPLVFGQYGDQALSDVEKVLLLSAI</sequence>
<protein>
    <submittedName>
        <fullName evidence="1">Uncharacterized protein</fullName>
    </submittedName>
</protein>
<organism evidence="1 2">
    <name type="scientific">Neoroseomonas terrae</name>
    <dbReference type="NCBI Taxonomy" id="424799"/>
    <lineage>
        <taxon>Bacteria</taxon>
        <taxon>Pseudomonadati</taxon>
        <taxon>Pseudomonadota</taxon>
        <taxon>Alphaproteobacteria</taxon>
        <taxon>Acetobacterales</taxon>
        <taxon>Acetobacteraceae</taxon>
        <taxon>Neoroseomonas</taxon>
    </lineage>
</organism>